<gene>
    <name evidence="10" type="ORF">HCUR_00568</name>
</gene>
<dbReference type="PANTHER" id="PTHR32294:SF0">
    <property type="entry name" value="DNA POLYMERASE III SUBUNIT ALPHA"/>
    <property type="match status" value="1"/>
</dbReference>
<dbReference type="InterPro" id="IPR029460">
    <property type="entry name" value="DNAPol_HHH"/>
</dbReference>
<evidence type="ECO:0000259" key="9">
    <source>
        <dbReference type="SMART" id="SM00481"/>
    </source>
</evidence>
<dbReference type="GO" id="GO:0003676">
    <property type="term" value="F:nucleic acid binding"/>
    <property type="evidence" value="ECO:0007669"/>
    <property type="project" value="InterPro"/>
</dbReference>
<evidence type="ECO:0000256" key="5">
    <source>
        <dbReference type="ARBA" id="ARBA00022695"/>
    </source>
</evidence>
<dbReference type="Pfam" id="PF07733">
    <property type="entry name" value="DNA_pol3_alpha"/>
    <property type="match status" value="1"/>
</dbReference>
<dbReference type="Gene3D" id="1.10.10.1600">
    <property type="entry name" value="Bacterial DNA polymerase III alpha subunit, thumb domain"/>
    <property type="match status" value="1"/>
</dbReference>
<dbReference type="GO" id="GO:0008408">
    <property type="term" value="F:3'-5' exonuclease activity"/>
    <property type="evidence" value="ECO:0007669"/>
    <property type="project" value="InterPro"/>
</dbReference>
<organism evidence="10 11">
    <name type="scientific">Holospora curviuscula</name>
    <dbReference type="NCBI Taxonomy" id="1082868"/>
    <lineage>
        <taxon>Bacteria</taxon>
        <taxon>Pseudomonadati</taxon>
        <taxon>Pseudomonadota</taxon>
        <taxon>Alphaproteobacteria</taxon>
        <taxon>Holosporales</taxon>
        <taxon>Holosporaceae</taxon>
        <taxon>Holospora</taxon>
    </lineage>
</organism>
<proteinExistence type="predicted"/>
<dbReference type="Pfam" id="PF01336">
    <property type="entry name" value="tRNA_anti-codon"/>
    <property type="match status" value="1"/>
</dbReference>
<dbReference type="GO" id="GO:0003887">
    <property type="term" value="F:DNA-directed DNA polymerase activity"/>
    <property type="evidence" value="ECO:0007669"/>
    <property type="project" value="UniProtKB-KW"/>
</dbReference>
<dbReference type="PANTHER" id="PTHR32294">
    <property type="entry name" value="DNA POLYMERASE III SUBUNIT ALPHA"/>
    <property type="match status" value="1"/>
</dbReference>
<protein>
    <recommendedName>
        <fullName evidence="3">DNA polymerase III subunit alpha</fullName>
        <ecNumber evidence="2">2.7.7.7</ecNumber>
    </recommendedName>
</protein>
<keyword evidence="11" id="KW-1185">Reference proteome</keyword>
<accession>A0A2S5R9Q5</accession>
<dbReference type="InterPro" id="IPR041931">
    <property type="entry name" value="DNA_pol3_alpha_thumb_dom"/>
</dbReference>
<keyword evidence="6" id="KW-0235">DNA replication</keyword>
<dbReference type="InterPro" id="IPR011708">
    <property type="entry name" value="DNA_pol3_alpha_NTPase_dom"/>
</dbReference>
<dbReference type="OrthoDB" id="9803237at2"/>
<evidence type="ECO:0000256" key="7">
    <source>
        <dbReference type="ARBA" id="ARBA00022932"/>
    </source>
</evidence>
<dbReference type="GO" id="GO:0005737">
    <property type="term" value="C:cytoplasm"/>
    <property type="evidence" value="ECO:0007669"/>
    <property type="project" value="UniProtKB-SubCell"/>
</dbReference>
<dbReference type="InterPro" id="IPR040982">
    <property type="entry name" value="DNA_pol3_finger"/>
</dbReference>
<evidence type="ECO:0000256" key="6">
    <source>
        <dbReference type="ARBA" id="ARBA00022705"/>
    </source>
</evidence>
<evidence type="ECO:0000256" key="8">
    <source>
        <dbReference type="ARBA" id="ARBA00049244"/>
    </source>
</evidence>
<dbReference type="GO" id="GO:0006260">
    <property type="term" value="P:DNA replication"/>
    <property type="evidence" value="ECO:0007669"/>
    <property type="project" value="UniProtKB-KW"/>
</dbReference>
<dbReference type="AlphaFoldDB" id="A0A2S5R9Q5"/>
<dbReference type="Pfam" id="PF17657">
    <property type="entry name" value="DNA_pol3_finger"/>
    <property type="match status" value="1"/>
</dbReference>
<keyword evidence="7" id="KW-0239">DNA-directed DNA polymerase</keyword>
<evidence type="ECO:0000313" key="11">
    <source>
        <dbReference type="Proteomes" id="UP000239425"/>
    </source>
</evidence>
<comment type="caution">
    <text evidence="10">The sequence shown here is derived from an EMBL/GenBank/DDBJ whole genome shotgun (WGS) entry which is preliminary data.</text>
</comment>
<evidence type="ECO:0000256" key="4">
    <source>
        <dbReference type="ARBA" id="ARBA00022679"/>
    </source>
</evidence>
<keyword evidence="4" id="KW-0808">Transferase</keyword>
<dbReference type="Proteomes" id="UP000239425">
    <property type="component" value="Unassembled WGS sequence"/>
</dbReference>
<evidence type="ECO:0000256" key="3">
    <source>
        <dbReference type="ARBA" id="ARBA00019114"/>
    </source>
</evidence>
<name>A0A2S5R9Q5_9PROT</name>
<dbReference type="CDD" id="cd04485">
    <property type="entry name" value="DnaE_OBF"/>
    <property type="match status" value="1"/>
</dbReference>
<comment type="subcellular location">
    <subcellularLocation>
        <location evidence="1">Cytoplasm</location>
    </subcellularLocation>
</comment>
<dbReference type="InterPro" id="IPR004013">
    <property type="entry name" value="PHP_dom"/>
</dbReference>
<feature type="domain" description="Polymerase/histidinol phosphatase N-terminal" evidence="9">
    <location>
        <begin position="3"/>
        <end position="70"/>
    </location>
</feature>
<dbReference type="InterPro" id="IPR004365">
    <property type="entry name" value="NA-bd_OB_tRNA"/>
</dbReference>
<evidence type="ECO:0000313" key="10">
    <source>
        <dbReference type="EMBL" id="PPE04033.1"/>
    </source>
</evidence>
<dbReference type="SMART" id="SM00481">
    <property type="entry name" value="POLIIIAc"/>
    <property type="match status" value="1"/>
</dbReference>
<dbReference type="Gene3D" id="3.20.20.140">
    <property type="entry name" value="Metal-dependent hydrolases"/>
    <property type="match status" value="1"/>
</dbReference>
<dbReference type="RefSeq" id="WP_104206641.1">
    <property type="nucleotide sequence ID" value="NZ_PHHC01000079.1"/>
</dbReference>
<dbReference type="InterPro" id="IPR004805">
    <property type="entry name" value="DnaE2/DnaE/PolC"/>
</dbReference>
<evidence type="ECO:0000256" key="1">
    <source>
        <dbReference type="ARBA" id="ARBA00004496"/>
    </source>
</evidence>
<dbReference type="Pfam" id="PF14579">
    <property type="entry name" value="HHH_6"/>
    <property type="match status" value="1"/>
</dbReference>
<dbReference type="Gene3D" id="1.10.150.870">
    <property type="match status" value="1"/>
</dbReference>
<sequence length="1116" mass="127174">MYISLRNHSSYSLLESSIRIPQLIHAAKMLEMPALGLCDRHHWFSAMEFSLACKREKIFPILGCTLTLAFQTYHWELALWVKTAKGYENLCQLITCSTVSNIGDMREKVTLEQLQLFSEGLILTTGGQNGFLYTLLAQHKLQEAQETLNLLQNIYKDHIYIELQRCDPGASKTLDEACIQLAYKEKIPLLATNPAFFMEEKDFKAHDALRCIALGRYVVEENRPKLTPEYRFKTPKEMQCLFSDIPEAIKNTSQFFQRIGFLLESCAMRIPSFPCPHEQEQLRIESEQGLEHRLLKHIFPKLSESIDQDAVRKRYVQRLDYERSVIEPMGFSGYFLIVSDFIRWAKKNHIPVGPGRGSGASSLVAFCLDITDVDPVEFDLVFERFMNPERVSMPDFDVDFCQERRDEVIDYVAKKYGKDHVAHIITFGTLQARAVLRDVGRVLQIPYRQVDKICKLIPYQPAHPITLTEALKQEPSLRTMWEEDESVRTLIETAKPLEGLYRHAATHAAGVIISDEPLSKRVPLYQDQNNTLPATEFSMKYIEACGFIKFDFLGLKTLTILQNAINTLKAQGITLELSHISLKDPATYALLRRVETVGIFQLESTGMSDVLRQLQPESFEEIIALVALYRPGPMDDIPRYIACRHQREVVSYEYPVLENILKSTFGVMVYQEQVLTIAQRLAGYSLGEADLLRRAMGKKIKSEMNAQRTIFVERVLKNHGGHRETASNFFDQIAKFAGYAFPKAHAVPYALISYQTAYLKANYPSVFMESLMNCDIHNTEKLRLFVTEAKRMGIHIAPVCVNASQASCRVEDQKTIRYGLAALKNVGMQAMQSLQKERELRGPFPSLENFLHRLSRTLNKKQLEALIMAGALDEICPNRSTLMYSIDRLLKLSTEPVTGTLFPVESSSLRLQPAPSWSHFETLEYERQALGFYLTSHPLTEFLKNAPDIVTSQNIEKMSHYIRKNQGFRMWGMVMEVKEKVSKGGKKYAFITLSDGDGSYEVTLFSDLLVECRELLSPGQAVDLHAIGRLEDQTVRLIAQDLIPLSFPNEIWICSIKHAQHIEKLENFLKSVGPGSVKVRCIISVQEDTLVSGILEEGFNLTPQQKSAWTSLLEEN</sequence>
<dbReference type="NCBIfam" id="TIGR00594">
    <property type="entry name" value="polc"/>
    <property type="match status" value="1"/>
</dbReference>
<dbReference type="EMBL" id="PHHC01000079">
    <property type="protein sequence ID" value="PPE04033.1"/>
    <property type="molecule type" value="Genomic_DNA"/>
</dbReference>
<reference evidence="10 11" key="1">
    <citation type="submission" date="2017-11" db="EMBL/GenBank/DDBJ databases">
        <title>Comparative genomic analysis of Holospora spp., intranuclear symbionts of paramecia.</title>
        <authorList>
            <person name="Garushyants S.K."/>
            <person name="Beliavskaya A."/>
            <person name="Malko D.B."/>
            <person name="Logacheva M.D."/>
            <person name="Rautian M.S."/>
            <person name="Gelfand M.S."/>
        </authorList>
    </citation>
    <scope>NUCLEOTIDE SEQUENCE [LARGE SCALE GENOMIC DNA]</scope>
    <source>
        <strain evidence="11">02AZ16</strain>
    </source>
</reference>
<dbReference type="InterPro" id="IPR003141">
    <property type="entry name" value="Pol/His_phosphatase_N"/>
</dbReference>
<dbReference type="NCBIfam" id="NF004226">
    <property type="entry name" value="PRK05673.1"/>
    <property type="match status" value="1"/>
</dbReference>
<keyword evidence="5" id="KW-0548">Nucleotidyltransferase</keyword>
<dbReference type="EC" id="2.7.7.7" evidence="2"/>
<evidence type="ECO:0000256" key="2">
    <source>
        <dbReference type="ARBA" id="ARBA00012417"/>
    </source>
</evidence>
<dbReference type="Pfam" id="PF02811">
    <property type="entry name" value="PHP"/>
    <property type="match status" value="1"/>
</dbReference>
<comment type="catalytic activity">
    <reaction evidence="8">
        <text>DNA(n) + a 2'-deoxyribonucleoside 5'-triphosphate = DNA(n+1) + diphosphate</text>
        <dbReference type="Rhea" id="RHEA:22508"/>
        <dbReference type="Rhea" id="RHEA-COMP:17339"/>
        <dbReference type="Rhea" id="RHEA-COMP:17340"/>
        <dbReference type="ChEBI" id="CHEBI:33019"/>
        <dbReference type="ChEBI" id="CHEBI:61560"/>
        <dbReference type="ChEBI" id="CHEBI:173112"/>
        <dbReference type="EC" id="2.7.7.7"/>
    </reaction>
</comment>